<reference evidence="11 12" key="1">
    <citation type="journal article" date="2023" name="IScience">
        <title>Expanded male sex-determining region conserved during the evolution of homothallism in the green alga Volvox.</title>
        <authorList>
            <person name="Yamamoto K."/>
            <person name="Matsuzaki R."/>
            <person name="Mahakham W."/>
            <person name="Heman W."/>
            <person name="Sekimoto H."/>
            <person name="Kawachi M."/>
            <person name="Minakuchi Y."/>
            <person name="Toyoda A."/>
            <person name="Nozaki H."/>
        </authorList>
    </citation>
    <scope>NUCLEOTIDE SEQUENCE [LARGE SCALE GENOMIC DNA]</scope>
    <source>
        <strain evidence="11 12">NIES-4468</strain>
    </source>
</reference>
<accession>A0ABQ5S8Y4</accession>
<feature type="compositionally biased region" description="Low complexity" evidence="8">
    <location>
        <begin position="746"/>
        <end position="760"/>
    </location>
</feature>
<evidence type="ECO:0000313" key="11">
    <source>
        <dbReference type="EMBL" id="GLI65963.1"/>
    </source>
</evidence>
<keyword evidence="12" id="KW-1185">Reference proteome</keyword>
<evidence type="ECO:0000256" key="8">
    <source>
        <dbReference type="SAM" id="MobiDB-lite"/>
    </source>
</evidence>
<feature type="region of interest" description="Disordered" evidence="8">
    <location>
        <begin position="1"/>
        <end position="34"/>
    </location>
</feature>
<evidence type="ECO:0000256" key="4">
    <source>
        <dbReference type="ARBA" id="ARBA00022846"/>
    </source>
</evidence>
<feature type="domain" description="DM10" evidence="10">
    <location>
        <begin position="483"/>
        <end position="590"/>
    </location>
</feature>
<feature type="domain" description="DM10" evidence="10">
    <location>
        <begin position="118"/>
        <end position="222"/>
    </location>
</feature>
<feature type="compositionally biased region" description="Polar residues" evidence="8">
    <location>
        <begin position="829"/>
        <end position="845"/>
    </location>
</feature>
<dbReference type="SUPFAM" id="SSF47473">
    <property type="entry name" value="EF-hand"/>
    <property type="match status" value="1"/>
</dbReference>
<evidence type="ECO:0000256" key="7">
    <source>
        <dbReference type="ARBA" id="ARBA00023273"/>
    </source>
</evidence>
<feature type="region of interest" description="Disordered" evidence="8">
    <location>
        <begin position="84"/>
        <end position="107"/>
    </location>
</feature>
<dbReference type="Gene3D" id="2.30.29.170">
    <property type="match status" value="3"/>
</dbReference>
<proteinExistence type="predicted"/>
<evidence type="ECO:0000256" key="5">
    <source>
        <dbReference type="ARBA" id="ARBA00023069"/>
    </source>
</evidence>
<dbReference type="InterPro" id="IPR011992">
    <property type="entry name" value="EF-hand-dom_pair"/>
</dbReference>
<organism evidence="11 12">
    <name type="scientific">Volvox africanus</name>
    <dbReference type="NCBI Taxonomy" id="51714"/>
    <lineage>
        <taxon>Eukaryota</taxon>
        <taxon>Viridiplantae</taxon>
        <taxon>Chlorophyta</taxon>
        <taxon>core chlorophytes</taxon>
        <taxon>Chlorophyceae</taxon>
        <taxon>CS clade</taxon>
        <taxon>Chlamydomonadales</taxon>
        <taxon>Volvocaceae</taxon>
        <taxon>Volvox</taxon>
    </lineage>
</organism>
<feature type="region of interest" description="Disordered" evidence="8">
    <location>
        <begin position="218"/>
        <end position="279"/>
    </location>
</feature>
<evidence type="ECO:0000259" key="9">
    <source>
        <dbReference type="PROSITE" id="PS50222"/>
    </source>
</evidence>
<evidence type="ECO:0008006" key="13">
    <source>
        <dbReference type="Google" id="ProtNLM"/>
    </source>
</evidence>
<comment type="subcellular location">
    <subcellularLocation>
        <location evidence="1">Cytoplasm</location>
        <location evidence="1">Cytoskeleton</location>
        <location evidence="1">Flagellum axoneme</location>
    </subcellularLocation>
</comment>
<dbReference type="PROSITE" id="PS51336">
    <property type="entry name" value="DM10"/>
    <property type="match status" value="3"/>
</dbReference>
<dbReference type="EMBL" id="BSDZ01000027">
    <property type="protein sequence ID" value="GLI65963.1"/>
    <property type="molecule type" value="Genomic_DNA"/>
</dbReference>
<dbReference type="Proteomes" id="UP001165090">
    <property type="component" value="Unassembled WGS sequence"/>
</dbReference>
<feature type="domain" description="EF-hand" evidence="9">
    <location>
        <begin position="615"/>
        <end position="650"/>
    </location>
</feature>
<name>A0ABQ5S8Y4_9CHLO</name>
<feature type="compositionally biased region" description="Polar residues" evidence="8">
    <location>
        <begin position="97"/>
        <end position="107"/>
    </location>
</feature>
<dbReference type="PANTHER" id="PTHR12086:SF9">
    <property type="entry name" value="EF-HAND DOMAIN-CONTAINING PROTEIN 1"/>
    <property type="match status" value="1"/>
</dbReference>
<evidence type="ECO:0000313" key="12">
    <source>
        <dbReference type="Proteomes" id="UP001165090"/>
    </source>
</evidence>
<dbReference type="Pfam" id="PF06565">
    <property type="entry name" value="DM10_dom"/>
    <property type="match status" value="3"/>
</dbReference>
<keyword evidence="6" id="KW-0206">Cytoskeleton</keyword>
<dbReference type="PANTHER" id="PTHR12086">
    <property type="entry name" value="EF-HAND DOMAIN C-TERMINAL CONTAINING PROTEIN"/>
    <property type="match status" value="1"/>
</dbReference>
<evidence type="ECO:0000256" key="6">
    <source>
        <dbReference type="ARBA" id="ARBA00023212"/>
    </source>
</evidence>
<keyword evidence="2" id="KW-0963">Cytoplasm</keyword>
<dbReference type="SMART" id="SM00676">
    <property type="entry name" value="DM10"/>
    <property type="match status" value="3"/>
</dbReference>
<sequence>MRRAAGYNSEDSRQWGPSLPNLPGVGAQGPMEPRPRGQTLRFVNGYRIAEDVQNLDPMNRMHKWNGRVQDMGPTPPFALHEAGHVQASQKEAGGQGDNRSSGGHTSQAARVPNWITYDRKVLGFGAYFQEDVQYSPLETWRVRKVTIKYYLENNQVEIVEARELNSGLSQGVLLRRHSALKDDGSPLRWSDLRVGDQLTLYRRTYHLVSADPATRTFYSEQGQEQPADEPYPEGPYDQHRKRLESSRSGRPPTRGSAGSPPRGPPLPADEESRSLPASPRGPGALFRLLHLMKLTPEDEARDGAVLRFVAAWDNTAELFGDVLPYAVFYYVSDGTFEVREVNRRNSGRDPFPLLLKRSRLPKVLPPVHGRPMSPETRRRLGIPYYDWRDLYLGATINVYGRRMMLYECDETTIAWLKKYVPSLTPEQLTPIQVDFDPFGPKRPPLSIPPNISGIGSEEDSLQNVLHLVPRPVVRPYGDYLLKGDKVLRFAAVMVPLGPGRPLVGPHDAERKFILSFHLGDGTLSVFEPRQVNSGMEQGTFLERTRVPNPATGQPYGDADMQVGAILEVFGRGFQLQDADTFTLEYMEGQSYRFPCADYDQVRSKLANWLALYPDQLPDQLKSRLAAADSNGSGYVTKYSLYDILTSLGCDVTPHEVITLVRQLGADRQGLLAEQLLAALELSPPPAEAPPPHEPEPQARVEEPTQQQEPPVPFPAPGLRTGAWPPFRRVTWGPSPVSGTGPSHPVNSANAASTTAGAAGAPYPRLGPTPGYPRVDIAPAHGPSSFNYHKLNAGFGNYGRRSSTLSAVAGTGTADDDRQYPRDTPEKNWRASSKNGASAPFGSNWTAPPASVDMTPAATPNAGGDSGSAGVKRPGGSSFLATGIKQPASLWQTTNMAFGGVGHATSFQRR</sequence>
<feature type="compositionally biased region" description="Basic and acidic residues" evidence="8">
    <location>
        <begin position="814"/>
        <end position="828"/>
    </location>
</feature>
<evidence type="ECO:0000256" key="2">
    <source>
        <dbReference type="ARBA" id="ARBA00022490"/>
    </source>
</evidence>
<feature type="compositionally biased region" description="Basic and acidic residues" evidence="8">
    <location>
        <begin position="690"/>
        <end position="702"/>
    </location>
</feature>
<keyword evidence="3" id="KW-0677">Repeat</keyword>
<dbReference type="InterPro" id="IPR040193">
    <property type="entry name" value="EFHC1/EFHC2/EFHB"/>
</dbReference>
<feature type="region of interest" description="Disordered" evidence="8">
    <location>
        <begin position="732"/>
        <end position="777"/>
    </location>
</feature>
<feature type="region of interest" description="Disordered" evidence="8">
    <location>
        <begin position="682"/>
        <end position="716"/>
    </location>
</feature>
<dbReference type="InterPro" id="IPR002048">
    <property type="entry name" value="EF_hand_dom"/>
</dbReference>
<keyword evidence="4" id="KW-0282">Flagellum</keyword>
<comment type="caution">
    <text evidence="11">The sequence shown here is derived from an EMBL/GenBank/DDBJ whole genome shotgun (WGS) entry which is preliminary data.</text>
</comment>
<protein>
    <recommendedName>
        <fullName evidence="13">EF-hand domain-containing protein</fullName>
    </recommendedName>
</protein>
<dbReference type="PROSITE" id="PS50222">
    <property type="entry name" value="EF_HAND_2"/>
    <property type="match status" value="1"/>
</dbReference>
<feature type="compositionally biased region" description="Low complexity" evidence="8">
    <location>
        <begin position="246"/>
        <end position="260"/>
    </location>
</feature>
<evidence type="ECO:0000259" key="10">
    <source>
        <dbReference type="PROSITE" id="PS51336"/>
    </source>
</evidence>
<feature type="region of interest" description="Disordered" evidence="8">
    <location>
        <begin position="807"/>
        <end position="880"/>
    </location>
</feature>
<dbReference type="InterPro" id="IPR006602">
    <property type="entry name" value="DM10_dom"/>
</dbReference>
<keyword evidence="5" id="KW-0969">Cilium</keyword>
<evidence type="ECO:0000256" key="1">
    <source>
        <dbReference type="ARBA" id="ARBA00004611"/>
    </source>
</evidence>
<gene>
    <name evidence="11" type="ORF">VaNZ11_009646</name>
</gene>
<evidence type="ECO:0000256" key="3">
    <source>
        <dbReference type="ARBA" id="ARBA00022737"/>
    </source>
</evidence>
<keyword evidence="7" id="KW-0966">Cell projection</keyword>
<feature type="domain" description="DM10" evidence="10">
    <location>
        <begin position="302"/>
        <end position="420"/>
    </location>
</feature>